<dbReference type="RefSeq" id="WP_160776797.1">
    <property type="nucleotide sequence ID" value="NZ_WUMV01000008.1"/>
</dbReference>
<dbReference type="InterPro" id="IPR002347">
    <property type="entry name" value="SDR_fam"/>
</dbReference>
<accession>A0A7X3S944</accession>
<dbReference type="PANTHER" id="PTHR42760">
    <property type="entry name" value="SHORT-CHAIN DEHYDROGENASES/REDUCTASES FAMILY MEMBER"/>
    <property type="match status" value="1"/>
</dbReference>
<protein>
    <submittedName>
        <fullName evidence="3">SDR family oxidoreductase</fullName>
    </submittedName>
</protein>
<keyword evidence="4" id="KW-1185">Reference proteome</keyword>
<sequence length="251" mass="25945">MRLSFEGKRALVTGAAQGIGRAIAASLKDAGASLVLADIDEAGLAETAGSLKAKHHALDLGERSAVHGLIGKLASSGSAPDIVIHAAGGTRGQAGRPLEEIDEASWRTIFEANVDAAFWLAQAASPHMREKGYGRFVAIASGAGLRPSLTGIQAYTAAKHALVGLVKQLSLELGPHGITVNAVAPGFVRSNPTTERQWQAMGADGQKRLVESIHTKRLGTAEDIAAATLFLASDEASWISGQILSVDGGRS</sequence>
<dbReference type="Proteomes" id="UP000433101">
    <property type="component" value="Unassembled WGS sequence"/>
</dbReference>
<dbReference type="GO" id="GO:0030497">
    <property type="term" value="P:fatty acid elongation"/>
    <property type="evidence" value="ECO:0007669"/>
    <property type="project" value="TreeGrafter"/>
</dbReference>
<evidence type="ECO:0000256" key="1">
    <source>
        <dbReference type="ARBA" id="ARBA00006484"/>
    </source>
</evidence>
<dbReference type="FunFam" id="3.40.50.720:FF:000084">
    <property type="entry name" value="Short-chain dehydrogenase reductase"/>
    <property type="match status" value="1"/>
</dbReference>
<comment type="caution">
    <text evidence="3">The sequence shown here is derived from an EMBL/GenBank/DDBJ whole genome shotgun (WGS) entry which is preliminary data.</text>
</comment>
<dbReference type="InterPro" id="IPR057326">
    <property type="entry name" value="KR_dom"/>
</dbReference>
<dbReference type="PANTHER" id="PTHR42760:SF40">
    <property type="entry name" value="3-OXOACYL-[ACYL-CARRIER-PROTEIN] REDUCTASE, CHLOROPLASTIC"/>
    <property type="match status" value="1"/>
</dbReference>
<reference evidence="3 4" key="1">
    <citation type="submission" date="2019-12" db="EMBL/GenBank/DDBJ databases">
        <authorList>
            <person name="Li M."/>
        </authorList>
    </citation>
    <scope>NUCLEOTIDE SEQUENCE [LARGE SCALE GENOMIC DNA]</scope>
    <source>
        <strain evidence="3 4">GBMRC 2046</strain>
    </source>
</reference>
<dbReference type="Pfam" id="PF13561">
    <property type="entry name" value="adh_short_C2"/>
    <property type="match status" value="1"/>
</dbReference>
<dbReference type="InterPro" id="IPR036291">
    <property type="entry name" value="NAD(P)-bd_dom_sf"/>
</dbReference>
<evidence type="ECO:0000313" key="4">
    <source>
        <dbReference type="Proteomes" id="UP000433101"/>
    </source>
</evidence>
<dbReference type="GO" id="GO:0016616">
    <property type="term" value="F:oxidoreductase activity, acting on the CH-OH group of donors, NAD or NADP as acceptor"/>
    <property type="evidence" value="ECO:0007669"/>
    <property type="project" value="TreeGrafter"/>
</dbReference>
<evidence type="ECO:0000313" key="3">
    <source>
        <dbReference type="EMBL" id="MXN66541.1"/>
    </source>
</evidence>
<dbReference type="SUPFAM" id="SSF51735">
    <property type="entry name" value="NAD(P)-binding Rossmann-fold domains"/>
    <property type="match status" value="1"/>
</dbReference>
<dbReference type="PRINTS" id="PR00081">
    <property type="entry name" value="GDHRDH"/>
</dbReference>
<proteinExistence type="inferred from homology"/>
<evidence type="ECO:0000259" key="2">
    <source>
        <dbReference type="SMART" id="SM00822"/>
    </source>
</evidence>
<organism evidence="3 4">
    <name type="scientific">Stappia sediminis</name>
    <dbReference type="NCBI Taxonomy" id="2692190"/>
    <lineage>
        <taxon>Bacteria</taxon>
        <taxon>Pseudomonadati</taxon>
        <taxon>Pseudomonadota</taxon>
        <taxon>Alphaproteobacteria</taxon>
        <taxon>Hyphomicrobiales</taxon>
        <taxon>Stappiaceae</taxon>
        <taxon>Stappia</taxon>
    </lineage>
</organism>
<gene>
    <name evidence="3" type="ORF">GR183_16620</name>
</gene>
<dbReference type="AlphaFoldDB" id="A0A7X3S944"/>
<dbReference type="Gene3D" id="3.40.50.720">
    <property type="entry name" value="NAD(P)-binding Rossmann-like Domain"/>
    <property type="match status" value="1"/>
</dbReference>
<dbReference type="SMART" id="SM00822">
    <property type="entry name" value="PKS_KR"/>
    <property type="match status" value="1"/>
</dbReference>
<dbReference type="EMBL" id="WUMV01000008">
    <property type="protein sequence ID" value="MXN66541.1"/>
    <property type="molecule type" value="Genomic_DNA"/>
</dbReference>
<feature type="domain" description="Ketoreductase" evidence="2">
    <location>
        <begin position="8"/>
        <end position="186"/>
    </location>
</feature>
<dbReference type="CDD" id="cd05233">
    <property type="entry name" value="SDR_c"/>
    <property type="match status" value="1"/>
</dbReference>
<name>A0A7X3S944_9HYPH</name>
<comment type="similarity">
    <text evidence="1">Belongs to the short-chain dehydrogenases/reductases (SDR) family.</text>
</comment>